<gene>
    <name evidence="1" type="ORF">SAMN02745149_00404</name>
</gene>
<dbReference type="AlphaFoldDB" id="A0A1T4JJ57"/>
<accession>A0A1T4JJ57</accession>
<protein>
    <recommendedName>
        <fullName evidence="3">Alpha/beta hydrolase family protein</fullName>
    </recommendedName>
</protein>
<dbReference type="Proteomes" id="UP000190423">
    <property type="component" value="Unassembled WGS sequence"/>
</dbReference>
<dbReference type="EMBL" id="FUWG01000003">
    <property type="protein sequence ID" value="SJZ30202.1"/>
    <property type="molecule type" value="Genomic_DNA"/>
</dbReference>
<proteinExistence type="predicted"/>
<reference evidence="1 2" key="1">
    <citation type="submission" date="2017-02" db="EMBL/GenBank/DDBJ databases">
        <authorList>
            <person name="Peterson S.W."/>
        </authorList>
    </citation>
    <scope>NUCLEOTIDE SEQUENCE [LARGE SCALE GENOMIC DNA]</scope>
    <source>
        <strain evidence="1 2">ATCC BAA-908</strain>
    </source>
</reference>
<evidence type="ECO:0000313" key="2">
    <source>
        <dbReference type="Proteomes" id="UP000190423"/>
    </source>
</evidence>
<evidence type="ECO:0000313" key="1">
    <source>
        <dbReference type="EMBL" id="SJZ30202.1"/>
    </source>
</evidence>
<organism evidence="1 2">
    <name type="scientific">Treponema porcinum</name>
    <dbReference type="NCBI Taxonomy" id="261392"/>
    <lineage>
        <taxon>Bacteria</taxon>
        <taxon>Pseudomonadati</taxon>
        <taxon>Spirochaetota</taxon>
        <taxon>Spirochaetia</taxon>
        <taxon>Spirochaetales</taxon>
        <taxon>Treponemataceae</taxon>
        <taxon>Treponema</taxon>
    </lineage>
</organism>
<dbReference type="SUPFAM" id="SSF53474">
    <property type="entry name" value="alpha/beta-Hydrolases"/>
    <property type="match status" value="1"/>
</dbReference>
<dbReference type="InterPro" id="IPR029058">
    <property type="entry name" value="AB_hydrolase_fold"/>
</dbReference>
<keyword evidence="2" id="KW-1185">Reference proteome</keyword>
<name>A0A1T4JJ57_TREPO</name>
<evidence type="ECO:0008006" key="3">
    <source>
        <dbReference type="Google" id="ProtNLM"/>
    </source>
</evidence>
<sequence length="216" mass="24256">MYSFCPEKWKSMTDFDIKVSALCNSVQIDYGIINGKDRNPPSHIVVFIKAGLTGSIYGYENKYLQMSENLNRRFGVTVFVASNPEGTGNSIGHGLKIIENYCKTVCIEKYIVYFVGVSNGGTQGLFAFENYPVIQKALLIGAPLNHKPDLIKKALINFNGEKLHLICGDKDPGFGLFKLYSELENEKIIFTAFLNVDHVFSGNTELFIKLPEKYLF</sequence>